<evidence type="ECO:0000256" key="2">
    <source>
        <dbReference type="SAM" id="MobiDB-lite"/>
    </source>
</evidence>
<dbReference type="Pfam" id="PF10543">
    <property type="entry name" value="ORF6N"/>
    <property type="match status" value="1"/>
</dbReference>
<feature type="region of interest" description="Disordered" evidence="2">
    <location>
        <begin position="175"/>
        <end position="196"/>
    </location>
</feature>
<dbReference type="PATRIC" id="fig|1339316.3.peg.4626"/>
<feature type="domain" description="KilA-N DNA-binding" evidence="3">
    <location>
        <begin position="8"/>
        <end position="93"/>
    </location>
</feature>
<organism evidence="4 5">
    <name type="scientific">Bacteroides fragilis str. 3998T(B)3</name>
    <dbReference type="NCBI Taxonomy" id="1339316"/>
    <lineage>
        <taxon>Bacteria</taxon>
        <taxon>Pseudomonadati</taxon>
        <taxon>Bacteroidota</taxon>
        <taxon>Bacteroidia</taxon>
        <taxon>Bacteroidales</taxon>
        <taxon>Bacteroidaceae</taxon>
        <taxon>Bacteroides</taxon>
    </lineage>
</organism>
<gene>
    <name evidence="4" type="ORF">M125_4874</name>
</gene>
<comment type="caution">
    <text evidence="4">The sequence shown here is derived from an EMBL/GenBank/DDBJ whole genome shotgun (WGS) entry which is preliminary data.</text>
</comment>
<reference evidence="4 5" key="1">
    <citation type="submission" date="2014-02" db="EMBL/GenBank/DDBJ databases">
        <authorList>
            <person name="Sears C."/>
            <person name="Carroll K."/>
            <person name="Sack B.R."/>
            <person name="Qadri F."/>
            <person name="Myers L.L."/>
            <person name="Chung G.-T."/>
            <person name="Escheverria P."/>
            <person name="Fraser C.M."/>
            <person name="Sadzewicz L."/>
            <person name="Shefchek K.A."/>
            <person name="Tallon L."/>
            <person name="Das S.P."/>
            <person name="Daugherty S."/>
            <person name="Mongodin E.F."/>
        </authorList>
    </citation>
    <scope>NUCLEOTIDE SEQUENCE [LARGE SCALE GENOMIC DNA]</scope>
    <source>
        <strain evidence="5">3998T(B)3</strain>
    </source>
</reference>
<dbReference type="RefSeq" id="WP_005791429.1">
    <property type="nucleotide sequence ID" value="NZ_JGDB01000278.1"/>
</dbReference>
<proteinExistence type="predicted"/>
<evidence type="ECO:0000259" key="3">
    <source>
        <dbReference type="Pfam" id="PF10543"/>
    </source>
</evidence>
<evidence type="ECO:0000313" key="4">
    <source>
        <dbReference type="EMBL" id="EXY88539.1"/>
    </source>
</evidence>
<dbReference type="GeneID" id="60366169"/>
<dbReference type="Proteomes" id="UP000020773">
    <property type="component" value="Unassembled WGS sequence"/>
</dbReference>
<dbReference type="EMBL" id="JGDB01000278">
    <property type="protein sequence ID" value="EXY88539.1"/>
    <property type="molecule type" value="Genomic_DNA"/>
</dbReference>
<evidence type="ECO:0000313" key="5">
    <source>
        <dbReference type="Proteomes" id="UP000020773"/>
    </source>
</evidence>
<keyword evidence="1" id="KW-0175">Coiled coil</keyword>
<protein>
    <recommendedName>
        <fullName evidence="3">KilA-N DNA-binding domain-containing protein</fullName>
    </recommendedName>
</protein>
<feature type="coiled-coil region" evidence="1">
    <location>
        <begin position="113"/>
        <end position="147"/>
    </location>
</feature>
<dbReference type="InterPro" id="IPR018873">
    <property type="entry name" value="KilA-N_DNA-bd_domain"/>
</dbReference>
<dbReference type="AlphaFoldDB" id="A0A015TVV9"/>
<name>A0A015TVV9_BACFG</name>
<accession>A0A015TVV9</accession>
<evidence type="ECO:0000256" key="1">
    <source>
        <dbReference type="SAM" id="Coils"/>
    </source>
</evidence>
<sequence>MELQVIQNKIYEVRGQKVMLDFDLAELYGSETKRLKEAVRRNLKRFPSDFMFELTKEEFESLRSQIASSNKRGGTRYMPFAFTEQGVAMLSSVLNSESAIEINISIMRAFVTVRQYLSSLNSTTKEIEELKQRMKMLEEGNEDTIAAVNDLSEDTRKELDDIYLALSQLAEKQKHVNKQTERRPIGFAHYKENNKK</sequence>